<dbReference type="Proteomes" id="UP000617402">
    <property type="component" value="Unassembled WGS sequence"/>
</dbReference>
<dbReference type="RefSeq" id="WP_188042104.1">
    <property type="nucleotide sequence ID" value="NZ_JACVHF010000069.1"/>
</dbReference>
<dbReference type="Gene3D" id="1.20.1260.10">
    <property type="match status" value="1"/>
</dbReference>
<evidence type="ECO:0000313" key="1">
    <source>
        <dbReference type="EMBL" id="MBC9786686.1"/>
    </source>
</evidence>
<comment type="caution">
    <text evidence="1">The sequence shown here is derived from an EMBL/GenBank/DDBJ whole genome shotgun (WGS) entry which is preliminary data.</text>
</comment>
<dbReference type="SUPFAM" id="SSF47240">
    <property type="entry name" value="Ferritin-like"/>
    <property type="match status" value="1"/>
</dbReference>
<sequence length="145" mass="16339">MSVFGLTKGTDFEKEIEQYRNGEAQGAVMYAASAYLAGERGLDEVSDLLMKIAVDELRHAALYAVLNGQVSQDIFETMKKIQPIEVAAESRLNEFAQKLQVIGPAITQEVEAVAKDEAVHGERLKYLLEKYQKERLKNLLDKYQK</sequence>
<protein>
    <submittedName>
        <fullName evidence="1">Rubrerythrin</fullName>
    </submittedName>
</protein>
<accession>A0ABR7T9S7</accession>
<evidence type="ECO:0000313" key="2">
    <source>
        <dbReference type="Proteomes" id="UP000617402"/>
    </source>
</evidence>
<proteinExistence type="predicted"/>
<dbReference type="EMBL" id="JACVHF010000069">
    <property type="protein sequence ID" value="MBC9786686.1"/>
    <property type="molecule type" value="Genomic_DNA"/>
</dbReference>
<organism evidence="1 2">
    <name type="scientific">Heliobacterium chlorum</name>
    <dbReference type="NCBI Taxonomy" id="2698"/>
    <lineage>
        <taxon>Bacteria</taxon>
        <taxon>Bacillati</taxon>
        <taxon>Bacillota</taxon>
        <taxon>Clostridia</taxon>
        <taxon>Eubacteriales</taxon>
        <taxon>Heliobacteriaceae</taxon>
        <taxon>Heliobacterium</taxon>
    </lineage>
</organism>
<dbReference type="PANTHER" id="PTHR43339:SF1">
    <property type="entry name" value="RUBRERYTHRIN"/>
    <property type="match status" value="1"/>
</dbReference>
<dbReference type="InterPro" id="IPR012347">
    <property type="entry name" value="Ferritin-like"/>
</dbReference>
<dbReference type="PANTHER" id="PTHR43339">
    <property type="entry name" value="RUBRERYTHRIN-RELATED"/>
    <property type="match status" value="1"/>
</dbReference>
<dbReference type="InterPro" id="IPR052773">
    <property type="entry name" value="Anaerobic_Peroxidase-Rel"/>
</dbReference>
<gene>
    <name evidence="1" type="ORF">H1S01_19785</name>
</gene>
<reference evidence="1 2" key="1">
    <citation type="submission" date="2020-07" db="EMBL/GenBank/DDBJ databases">
        <title>Draft whole-genome sequence of Heliobacterium chlorum DSM 3682, type strain.</title>
        <authorList>
            <person name="Kyndt J.A."/>
            <person name="Meyer T.E."/>
            <person name="Imhoff J.F."/>
        </authorList>
    </citation>
    <scope>NUCLEOTIDE SEQUENCE [LARGE SCALE GENOMIC DNA]</scope>
    <source>
        <strain evidence="1 2">DSM 3682</strain>
    </source>
</reference>
<dbReference type="InterPro" id="IPR009078">
    <property type="entry name" value="Ferritin-like_SF"/>
</dbReference>
<name>A0ABR7T9S7_HELCL</name>
<keyword evidence="2" id="KW-1185">Reference proteome</keyword>